<dbReference type="Proteomes" id="UP001321445">
    <property type="component" value="Chromosome"/>
</dbReference>
<gene>
    <name evidence="1" type="ORF">HCR_07030</name>
</gene>
<dbReference type="InterPro" id="IPR041895">
    <property type="entry name" value="ArdA_dom1"/>
</dbReference>
<evidence type="ECO:0008006" key="3">
    <source>
        <dbReference type="Google" id="ProtNLM"/>
    </source>
</evidence>
<sequence length="178" mass="20895">MLKVYLTDLQAYNEGHWGGKWIELPLTSFELSHTISEVLNEGETVCKTEDHEEYFITDYEWEEEQVLDVEEYANLFELNDQVQKLSELQPYQLKAVRFLLDQGISLDIDDAIASSDEVIIHEGQEMEDVAYNLIQESYNLDNIPALIANHIDYEGIARDLEYEGCYREYDGDIYEYHY</sequence>
<dbReference type="Gene3D" id="1.10.10.1190">
    <property type="entry name" value="Antirestriction protein ArdA, domain 3"/>
    <property type="match status" value="1"/>
</dbReference>
<reference evidence="1 2" key="1">
    <citation type="submission" date="2023-03" db="EMBL/GenBank/DDBJ databases">
        <title>Description of Hydrogenimonas sp. ISO32.</title>
        <authorList>
            <person name="Mino S."/>
            <person name="Fukazawa S."/>
            <person name="Sawabe T."/>
        </authorList>
    </citation>
    <scope>NUCLEOTIDE SEQUENCE [LARGE SCALE GENOMIC DNA]</scope>
    <source>
        <strain evidence="1 2">ISO32</strain>
    </source>
</reference>
<dbReference type="Gene3D" id="3.10.20.480">
    <property type="entry name" value="Antirestriction protein ArdA, domain 1"/>
    <property type="match status" value="1"/>
</dbReference>
<organism evidence="1 2">
    <name type="scientific">Hydrogenimonas cancrithermarum</name>
    <dbReference type="NCBI Taxonomy" id="2993563"/>
    <lineage>
        <taxon>Bacteria</taxon>
        <taxon>Pseudomonadati</taxon>
        <taxon>Campylobacterota</taxon>
        <taxon>Epsilonproteobacteria</taxon>
        <taxon>Campylobacterales</taxon>
        <taxon>Hydrogenimonadaceae</taxon>
        <taxon>Hydrogenimonas</taxon>
    </lineage>
</organism>
<name>A0ABN6WU50_9BACT</name>
<keyword evidence="2" id="KW-1185">Reference proteome</keyword>
<evidence type="ECO:0000313" key="1">
    <source>
        <dbReference type="EMBL" id="BDY12391.1"/>
    </source>
</evidence>
<dbReference type="RefSeq" id="WP_286337590.1">
    <property type="nucleotide sequence ID" value="NZ_AP027370.1"/>
</dbReference>
<dbReference type="Pfam" id="PF07275">
    <property type="entry name" value="ArdA"/>
    <property type="match status" value="1"/>
</dbReference>
<protein>
    <recommendedName>
        <fullName evidence="3">Antirestriction protein ArdA</fullName>
    </recommendedName>
</protein>
<dbReference type="InterPro" id="IPR009899">
    <property type="entry name" value="ArdA"/>
</dbReference>
<dbReference type="EMBL" id="AP027370">
    <property type="protein sequence ID" value="BDY12391.1"/>
    <property type="molecule type" value="Genomic_DNA"/>
</dbReference>
<dbReference type="InterPro" id="IPR041893">
    <property type="entry name" value="ArdA_dom3"/>
</dbReference>
<evidence type="ECO:0000313" key="2">
    <source>
        <dbReference type="Proteomes" id="UP001321445"/>
    </source>
</evidence>
<proteinExistence type="predicted"/>
<accession>A0ABN6WU50</accession>